<dbReference type="EMBL" id="WOWK01000017">
    <property type="protein sequence ID" value="KAF0328477.1"/>
    <property type="molecule type" value="Genomic_DNA"/>
</dbReference>
<evidence type="ECO:0000313" key="2">
    <source>
        <dbReference type="EMBL" id="KAF0328477.1"/>
    </source>
</evidence>
<evidence type="ECO:0000313" key="3">
    <source>
        <dbReference type="Proteomes" id="UP000434172"/>
    </source>
</evidence>
<evidence type="ECO:0000256" key="1">
    <source>
        <dbReference type="SAM" id="MobiDB-lite"/>
    </source>
</evidence>
<proteinExistence type="predicted"/>
<gene>
    <name evidence="2" type="ORF">GQ607_004273</name>
</gene>
<dbReference type="Proteomes" id="UP000434172">
    <property type="component" value="Unassembled WGS sequence"/>
</dbReference>
<name>A0A8H3ZUY4_9PEZI</name>
<comment type="caution">
    <text evidence="2">The sequence shown here is derived from an EMBL/GenBank/DDBJ whole genome shotgun (WGS) entry which is preliminary data.</text>
</comment>
<organism evidence="2 3">
    <name type="scientific">Colletotrichum asianum</name>
    <dbReference type="NCBI Taxonomy" id="702518"/>
    <lineage>
        <taxon>Eukaryota</taxon>
        <taxon>Fungi</taxon>
        <taxon>Dikarya</taxon>
        <taxon>Ascomycota</taxon>
        <taxon>Pezizomycotina</taxon>
        <taxon>Sordariomycetes</taxon>
        <taxon>Hypocreomycetidae</taxon>
        <taxon>Glomerellales</taxon>
        <taxon>Glomerellaceae</taxon>
        <taxon>Colletotrichum</taxon>
        <taxon>Colletotrichum gloeosporioides species complex</taxon>
    </lineage>
</organism>
<reference evidence="2 3" key="1">
    <citation type="submission" date="2019-12" db="EMBL/GenBank/DDBJ databases">
        <title>A genome sequence resource for the geographically widespread anthracnose pathogen Colletotrichum asianum.</title>
        <authorList>
            <person name="Meng Y."/>
        </authorList>
    </citation>
    <scope>NUCLEOTIDE SEQUENCE [LARGE SCALE GENOMIC DNA]</scope>
    <source>
        <strain evidence="2 3">ICMP 18580</strain>
    </source>
</reference>
<dbReference type="AlphaFoldDB" id="A0A8H3ZUY4"/>
<protein>
    <submittedName>
        <fullName evidence="2">Uncharacterized protein</fullName>
    </submittedName>
</protein>
<keyword evidence="3" id="KW-1185">Reference proteome</keyword>
<feature type="region of interest" description="Disordered" evidence="1">
    <location>
        <begin position="1"/>
        <end position="21"/>
    </location>
</feature>
<accession>A0A8H3ZUY4</accession>
<sequence length="36" mass="3817">MVAFQPSGGSSSSSQTLVQANPVQWKHLLRDNSTAS</sequence>